<keyword evidence="2" id="KW-0812">Transmembrane</keyword>
<keyword evidence="2" id="KW-0472">Membrane</keyword>
<organism evidence="3 4">
    <name type="scientific">Schistosoma haematobium</name>
    <name type="common">Blood fluke</name>
    <dbReference type="NCBI Taxonomy" id="6185"/>
    <lineage>
        <taxon>Eukaryota</taxon>
        <taxon>Metazoa</taxon>
        <taxon>Spiralia</taxon>
        <taxon>Lophotrochozoa</taxon>
        <taxon>Platyhelminthes</taxon>
        <taxon>Trematoda</taxon>
        <taxon>Digenea</taxon>
        <taxon>Strigeidida</taxon>
        <taxon>Schistosomatoidea</taxon>
        <taxon>Schistosomatidae</taxon>
        <taxon>Schistosoma</taxon>
    </lineage>
</organism>
<evidence type="ECO:0000256" key="1">
    <source>
        <dbReference type="SAM" id="MobiDB-lite"/>
    </source>
</evidence>
<feature type="region of interest" description="Disordered" evidence="1">
    <location>
        <begin position="274"/>
        <end position="296"/>
    </location>
</feature>
<accession>A0A922IKV9</accession>
<feature type="region of interest" description="Disordered" evidence="1">
    <location>
        <begin position="597"/>
        <end position="654"/>
    </location>
</feature>
<feature type="compositionally biased region" description="Low complexity" evidence="1">
    <location>
        <begin position="597"/>
        <end position="616"/>
    </location>
</feature>
<keyword evidence="4" id="KW-1185">Reference proteome</keyword>
<dbReference type="Proteomes" id="UP000471633">
    <property type="component" value="Unassembled WGS sequence"/>
</dbReference>
<keyword evidence="2" id="KW-1133">Transmembrane helix</keyword>
<feature type="compositionally biased region" description="Basic residues" evidence="1">
    <location>
        <begin position="425"/>
        <end position="435"/>
    </location>
</feature>
<feature type="compositionally biased region" description="Low complexity" evidence="1">
    <location>
        <begin position="471"/>
        <end position="482"/>
    </location>
</feature>
<reference evidence="3" key="1">
    <citation type="journal article" date="2012" name="Nat. Genet.">
        <title>Whole-genome sequence of Schistosoma haematobium.</title>
        <authorList>
            <person name="Young N.D."/>
            <person name="Jex A.R."/>
            <person name="Li B."/>
            <person name="Liu S."/>
            <person name="Yang L."/>
            <person name="Xiong Z."/>
            <person name="Li Y."/>
            <person name="Cantacessi C."/>
            <person name="Hall R.S."/>
            <person name="Xu X."/>
            <person name="Chen F."/>
            <person name="Wu X."/>
            <person name="Zerlotini A."/>
            <person name="Oliveira G."/>
            <person name="Hofmann A."/>
            <person name="Zhang G."/>
            <person name="Fang X."/>
            <person name="Kang Y."/>
            <person name="Campbell B.E."/>
            <person name="Loukas A."/>
            <person name="Ranganathan S."/>
            <person name="Rollinson D."/>
            <person name="Rinaldi G."/>
            <person name="Brindley P.J."/>
            <person name="Yang H."/>
            <person name="Wang J."/>
            <person name="Wang J."/>
            <person name="Gasser R.B."/>
        </authorList>
    </citation>
    <scope>NUCLEOTIDE SEQUENCE</scope>
</reference>
<sequence>MIPSDEGQLFGLYGYLILVIFLALVCIVLHLFPDIRARLPWHNSIEATKHANANTATFNTSENIVSQSTNGVQLIHSKKNPTLRKRSIRKLTTTLSSTAKSLSPSSSSTKLSDKSSSFSSSVNSFNSIECCQKLDAILNDVQNECVHDTNLRSVKQKPVANELMMTNKSIVSKDTDTITSTIHEVVKTSNSSGNSTIAKSLKTKKSNPIHHESCKAVVESLSSLTSSSTVPEPLNNSYISTPVPDTSVTPQSLDTTGNDDGEWLCANMKTVRRRRRNNNNKDIKQLTSTDNNDNAHVDDTKLERHVLQQQPIELSSLIVAEENSQNKSNSTHDISSNDQRYLITSQDIINSKTNRNLEPDSSHQSVLECCKNTSSMIENVNSSLRKHSLMDQSVSSTTTNTTATTTSSGNDASLGVLHSNSASTSKRKRRNIPRKKSTDEIIINNDNIESYSILSNENQFDDNNLMLSGTTATTTTTTTPTPINSSMKRNLDKQNDDDESGFELIELSNTSSSVSSAVESDELEMHSSLITTSSTNTTVVEKSLLPQASISPPDLLSHFPPLIKADNGDPISVTMEVELLESGRHPQANKLLKLALSSSNNNNNNNNSNSQTSNQQEQLTDDLVGGTCSISSRNSNNNDSNKVTTKRSKVRKAD</sequence>
<dbReference type="RefSeq" id="XP_051065772.1">
    <property type="nucleotide sequence ID" value="XM_051217139.1"/>
</dbReference>
<protein>
    <submittedName>
        <fullName evidence="3">Uncharacterized protein</fullName>
    </submittedName>
</protein>
<dbReference type="KEGG" id="shx:MS3_00008790"/>
<reference evidence="3" key="2">
    <citation type="journal article" date="2019" name="Gigascience">
        <title>High-quality Schistosoma haematobium genome achieved by single-molecule and long-range sequencing.</title>
        <authorList>
            <person name="Stroehlein A.J."/>
            <person name="Korhonen P.K."/>
            <person name="Chong T.M."/>
            <person name="Lim Y.L."/>
            <person name="Chan K.G."/>
            <person name="Webster B."/>
            <person name="Rollinson D."/>
            <person name="Brindley P.J."/>
            <person name="Gasser R.B."/>
            <person name="Young N.D."/>
        </authorList>
    </citation>
    <scope>NUCLEOTIDE SEQUENCE</scope>
</reference>
<evidence type="ECO:0000256" key="2">
    <source>
        <dbReference type="SAM" id="Phobius"/>
    </source>
</evidence>
<dbReference type="GeneID" id="24589245"/>
<reference evidence="3" key="4">
    <citation type="journal article" date="2022" name="PLoS Pathog.">
        <title>Chromosome-level genome of Schistosoma haematobium underpins genome-wide explorations of molecular variation.</title>
        <authorList>
            <person name="Stroehlein A.J."/>
            <person name="Korhonen P.K."/>
            <person name="Lee V.V."/>
            <person name="Ralph S.A."/>
            <person name="Mentink-Kane M."/>
            <person name="You H."/>
            <person name="McManus D.P."/>
            <person name="Tchuente L.T."/>
            <person name="Stothard J.R."/>
            <person name="Kaur P."/>
            <person name="Dudchenko O."/>
            <person name="Aiden E.L."/>
            <person name="Yang B."/>
            <person name="Yang H."/>
            <person name="Emery A.M."/>
            <person name="Webster B.L."/>
            <person name="Brindley P.J."/>
            <person name="Rollinson D."/>
            <person name="Chang B.C.H."/>
            <person name="Gasser R.B."/>
            <person name="Young N.D."/>
        </authorList>
    </citation>
    <scope>NUCLEOTIDE SEQUENCE</scope>
</reference>
<feature type="region of interest" description="Disordered" evidence="1">
    <location>
        <begin position="227"/>
        <end position="261"/>
    </location>
</feature>
<evidence type="ECO:0000313" key="4">
    <source>
        <dbReference type="Proteomes" id="UP000471633"/>
    </source>
</evidence>
<feature type="compositionally biased region" description="Low complexity" evidence="1">
    <location>
        <begin position="629"/>
        <end position="641"/>
    </location>
</feature>
<feature type="compositionally biased region" description="Basic residues" evidence="1">
    <location>
        <begin position="644"/>
        <end position="654"/>
    </location>
</feature>
<dbReference type="EMBL" id="AMPZ03000006">
    <property type="protein sequence ID" value="KAH9581745.1"/>
    <property type="molecule type" value="Genomic_DNA"/>
</dbReference>
<gene>
    <name evidence="3" type="ORF">MS3_00008790</name>
</gene>
<dbReference type="CTD" id="24589245"/>
<name>A0A922IKV9_SCHHA</name>
<comment type="caution">
    <text evidence="3">The sequence shown here is derived from an EMBL/GenBank/DDBJ whole genome shotgun (WGS) entry which is preliminary data.</text>
</comment>
<feature type="region of interest" description="Disordered" evidence="1">
    <location>
        <begin position="471"/>
        <end position="497"/>
    </location>
</feature>
<proteinExistence type="predicted"/>
<feature type="region of interest" description="Disordered" evidence="1">
    <location>
        <begin position="390"/>
        <end position="438"/>
    </location>
</feature>
<feature type="transmembrane region" description="Helical" evidence="2">
    <location>
        <begin position="12"/>
        <end position="32"/>
    </location>
</feature>
<evidence type="ECO:0000313" key="3">
    <source>
        <dbReference type="EMBL" id="KAH9581745.1"/>
    </source>
</evidence>
<reference evidence="3" key="3">
    <citation type="submission" date="2021-06" db="EMBL/GenBank/DDBJ databases">
        <title>Chromosome-level genome assembly for S. haematobium.</title>
        <authorList>
            <person name="Stroehlein A.J."/>
        </authorList>
    </citation>
    <scope>NUCLEOTIDE SEQUENCE</scope>
</reference>
<dbReference type="AlphaFoldDB" id="A0A922IKV9"/>
<feature type="compositionally biased region" description="Low complexity" evidence="1">
    <location>
        <begin position="393"/>
        <end position="408"/>
    </location>
</feature>
<feature type="compositionally biased region" description="Polar residues" evidence="1">
    <location>
        <begin position="235"/>
        <end position="256"/>
    </location>
</feature>